<accession>A0A8S0SA95</accession>
<dbReference type="GO" id="GO:0005524">
    <property type="term" value="F:ATP binding"/>
    <property type="evidence" value="ECO:0007669"/>
    <property type="project" value="InterPro"/>
</dbReference>
<reference evidence="3 4" key="1">
    <citation type="submission" date="2019-12" db="EMBL/GenBank/DDBJ databases">
        <authorList>
            <person name="Alioto T."/>
            <person name="Alioto T."/>
            <person name="Gomez Garrido J."/>
        </authorList>
    </citation>
    <scope>NUCLEOTIDE SEQUENCE [LARGE SCALE GENOMIC DNA]</scope>
</reference>
<dbReference type="AlphaFoldDB" id="A0A8S0SA95"/>
<evidence type="ECO:0000313" key="3">
    <source>
        <dbReference type="EMBL" id="CAA2988895.1"/>
    </source>
</evidence>
<dbReference type="Pfam" id="PF07714">
    <property type="entry name" value="PK_Tyr_Ser-Thr"/>
    <property type="match status" value="1"/>
</dbReference>
<dbReference type="Proteomes" id="UP000594638">
    <property type="component" value="Unassembled WGS sequence"/>
</dbReference>
<evidence type="ECO:0000313" key="4">
    <source>
        <dbReference type="Proteomes" id="UP000594638"/>
    </source>
</evidence>
<dbReference type="InterPro" id="IPR011009">
    <property type="entry name" value="Kinase-like_dom_sf"/>
</dbReference>
<dbReference type="GO" id="GO:0004672">
    <property type="term" value="F:protein kinase activity"/>
    <property type="evidence" value="ECO:0007669"/>
    <property type="project" value="InterPro"/>
</dbReference>
<dbReference type="GO" id="GO:0016020">
    <property type="term" value="C:membrane"/>
    <property type="evidence" value="ECO:0007669"/>
    <property type="project" value="UniProtKB-SubCell"/>
</dbReference>
<evidence type="ECO:0000256" key="1">
    <source>
        <dbReference type="ARBA" id="ARBA00004479"/>
    </source>
</evidence>
<dbReference type="PROSITE" id="PS50011">
    <property type="entry name" value="PROTEIN_KINASE_DOM"/>
    <property type="match status" value="1"/>
</dbReference>
<keyword evidence="4" id="KW-1185">Reference proteome</keyword>
<keyword evidence="3" id="KW-0675">Receptor</keyword>
<dbReference type="InterPro" id="IPR000719">
    <property type="entry name" value="Prot_kinase_dom"/>
</dbReference>
<dbReference type="SUPFAM" id="SSF56112">
    <property type="entry name" value="Protein kinase-like (PK-like)"/>
    <property type="match status" value="1"/>
</dbReference>
<comment type="caution">
    <text evidence="3">The sequence shown here is derived from an EMBL/GenBank/DDBJ whole genome shotgun (WGS) entry which is preliminary data.</text>
</comment>
<protein>
    <submittedName>
        <fullName evidence="3">Probable LRR receptor-like serine threonine-kinase At1g34110</fullName>
    </submittedName>
</protein>
<organism evidence="3 4">
    <name type="scientific">Olea europaea subsp. europaea</name>
    <dbReference type="NCBI Taxonomy" id="158383"/>
    <lineage>
        <taxon>Eukaryota</taxon>
        <taxon>Viridiplantae</taxon>
        <taxon>Streptophyta</taxon>
        <taxon>Embryophyta</taxon>
        <taxon>Tracheophyta</taxon>
        <taxon>Spermatophyta</taxon>
        <taxon>Magnoliopsida</taxon>
        <taxon>eudicotyledons</taxon>
        <taxon>Gunneridae</taxon>
        <taxon>Pentapetalae</taxon>
        <taxon>asterids</taxon>
        <taxon>lamiids</taxon>
        <taxon>Lamiales</taxon>
        <taxon>Oleaceae</taxon>
        <taxon>Oleeae</taxon>
        <taxon>Olea</taxon>
    </lineage>
</organism>
<sequence>MQKFRLNSQEIETATQYFADKNLLAECFLVYDLVPNGNLFRYLDVKKGDGQILEWSTRVFIINSIAKGIEYLHAVSINKPSLFHQNISAKNVLIDQQFKALLSDSGLHELLTNDTVFSVLKANARMGYLALEFTSTGRFTKKSDIYAFGVLIFQILSGKRKYTTSLRAAAESCRFQELIDSNLHGSFFEPDATKIAKVVVWCTHDSPEERPSMETIIRELGY</sequence>
<dbReference type="PANTHER" id="PTHR48006:SF57">
    <property type="entry name" value="LEUCINE-RICH REPEAT PROTEIN KINASE FAMILY PROTEIN"/>
    <property type="match status" value="1"/>
</dbReference>
<comment type="subcellular location">
    <subcellularLocation>
        <location evidence="1">Membrane</location>
        <topology evidence="1">Single-pass type I membrane protein</topology>
    </subcellularLocation>
</comment>
<gene>
    <name evidence="3" type="ORF">OLEA9_A106590</name>
</gene>
<dbReference type="OrthoDB" id="676979at2759"/>
<dbReference type="PANTHER" id="PTHR48006">
    <property type="entry name" value="LEUCINE-RICH REPEAT-CONTAINING PROTEIN DDB_G0281931-RELATED"/>
    <property type="match status" value="1"/>
</dbReference>
<evidence type="ECO:0000259" key="2">
    <source>
        <dbReference type="PROSITE" id="PS50011"/>
    </source>
</evidence>
<proteinExistence type="predicted"/>
<dbReference type="InterPro" id="IPR001245">
    <property type="entry name" value="Ser-Thr/Tyr_kinase_cat_dom"/>
</dbReference>
<dbReference type="EMBL" id="CACTIH010004034">
    <property type="protein sequence ID" value="CAA2988895.1"/>
    <property type="molecule type" value="Genomic_DNA"/>
</dbReference>
<feature type="domain" description="Protein kinase" evidence="2">
    <location>
        <begin position="1"/>
        <end position="222"/>
    </location>
</feature>
<dbReference type="Gene3D" id="1.10.510.10">
    <property type="entry name" value="Transferase(Phosphotransferase) domain 1"/>
    <property type="match status" value="1"/>
</dbReference>
<dbReference type="InterPro" id="IPR051824">
    <property type="entry name" value="LRR_Rcpt-Like_S/T_Kinase"/>
</dbReference>
<dbReference type="Gramene" id="OE9A106590T1">
    <property type="protein sequence ID" value="OE9A106590C1"/>
    <property type="gene ID" value="OE9A106590"/>
</dbReference>
<name>A0A8S0SA95_OLEEU</name>